<name>A0A6J4SWX7_9SPHN</name>
<dbReference type="EMBL" id="CADCVZ010000027">
    <property type="protein sequence ID" value="CAA9507188.1"/>
    <property type="molecule type" value="Genomic_DNA"/>
</dbReference>
<dbReference type="AlphaFoldDB" id="A0A6J4SWX7"/>
<organism evidence="1">
    <name type="scientific">uncultured Sphingomonas sp</name>
    <dbReference type="NCBI Taxonomy" id="158754"/>
    <lineage>
        <taxon>Bacteria</taxon>
        <taxon>Pseudomonadati</taxon>
        <taxon>Pseudomonadota</taxon>
        <taxon>Alphaproteobacteria</taxon>
        <taxon>Sphingomonadales</taxon>
        <taxon>Sphingomonadaceae</taxon>
        <taxon>Sphingomonas</taxon>
        <taxon>environmental samples</taxon>
    </lineage>
</organism>
<gene>
    <name evidence="1" type="ORF">AVDCRST_MAG09-1125</name>
</gene>
<protein>
    <submittedName>
        <fullName evidence="1">Uncharacterized protein</fullName>
    </submittedName>
</protein>
<proteinExistence type="predicted"/>
<accession>A0A6J4SWX7</accession>
<dbReference type="RefSeq" id="WP_294172986.1">
    <property type="nucleotide sequence ID" value="NZ_CADCVZ010000027.1"/>
</dbReference>
<reference evidence="1" key="1">
    <citation type="submission" date="2020-02" db="EMBL/GenBank/DDBJ databases">
        <authorList>
            <person name="Meier V. D."/>
        </authorList>
    </citation>
    <scope>NUCLEOTIDE SEQUENCE</scope>
    <source>
        <strain evidence="1">AVDCRST_MAG09</strain>
    </source>
</reference>
<sequence length="137" mass="15409">MDSPAPLHFAPAPCRRRDGWTAERQRRFILLLAGGCSAHDAAAEVGLSRQTAYALRSRPEAADFARAWDQAAASARSTAQARKARFRTERTADGRLRVPRAYRGRLIGTIERDDMRGAMARLRSLDRMLDRSRKLTK</sequence>
<evidence type="ECO:0000313" key="1">
    <source>
        <dbReference type="EMBL" id="CAA9507188.1"/>
    </source>
</evidence>